<accession>A0ABM7NPT3</accession>
<organism evidence="3 4">
    <name type="scientific">Caldicellulosiruptor diazotrophicus</name>
    <dbReference type="NCBI Taxonomy" id="2806205"/>
    <lineage>
        <taxon>Bacteria</taxon>
        <taxon>Bacillati</taxon>
        <taxon>Bacillota</taxon>
        <taxon>Bacillota incertae sedis</taxon>
        <taxon>Caldicellulosiruptorales</taxon>
        <taxon>Caldicellulosiruptoraceae</taxon>
        <taxon>Caldicellulosiruptor</taxon>
    </lineage>
</organism>
<dbReference type="Proteomes" id="UP000663623">
    <property type="component" value="Chromosome"/>
</dbReference>
<evidence type="ECO:0000256" key="1">
    <source>
        <dbReference type="ARBA" id="ARBA00008814"/>
    </source>
</evidence>
<dbReference type="SUPFAM" id="SSF53807">
    <property type="entry name" value="Helical backbone' metal receptor"/>
    <property type="match status" value="1"/>
</dbReference>
<dbReference type="PANTHER" id="PTHR30535">
    <property type="entry name" value="VITAMIN B12-BINDING PROTEIN"/>
    <property type="match status" value="1"/>
</dbReference>
<feature type="domain" description="Fe/B12 periplasmic-binding" evidence="2">
    <location>
        <begin position="67"/>
        <end position="342"/>
    </location>
</feature>
<proteinExistence type="inferred from homology"/>
<dbReference type="Gene3D" id="3.40.50.1980">
    <property type="entry name" value="Nitrogenase molybdenum iron protein domain"/>
    <property type="match status" value="2"/>
</dbReference>
<name>A0ABM7NPT3_9FIRM</name>
<dbReference type="RefSeq" id="WP_207179545.1">
    <property type="nucleotide sequence ID" value="NZ_AP024480.1"/>
</dbReference>
<reference evidence="3 4" key="1">
    <citation type="submission" date="2021-02" db="EMBL/GenBank/DDBJ databases">
        <title>Nitrogen-fixing ability and nitrogen fixation related genes of thermophilic fermentative bacteria in the genus Caldicellulosiruptor.</title>
        <authorList>
            <person name="Chen Y."/>
            <person name="Nishihara A."/>
            <person name="Haruta S."/>
        </authorList>
    </citation>
    <scope>NUCLEOTIDE SEQUENCE [LARGE SCALE GENOMIC DNA]</scope>
    <source>
        <strain evidence="3 4">YA01</strain>
    </source>
</reference>
<gene>
    <name evidence="3" type="ORF">CaldiYA01_21250</name>
</gene>
<protein>
    <submittedName>
        <fullName evidence="3">Iron ABC transporter substrate-binding protein</fullName>
    </submittedName>
</protein>
<dbReference type="PROSITE" id="PS50983">
    <property type="entry name" value="FE_B12_PBP"/>
    <property type="match status" value="1"/>
</dbReference>
<dbReference type="PANTHER" id="PTHR30535:SF34">
    <property type="entry name" value="MOLYBDATE-BINDING PROTEIN MOLA"/>
    <property type="match status" value="1"/>
</dbReference>
<keyword evidence="4" id="KW-1185">Reference proteome</keyword>
<dbReference type="InterPro" id="IPR050902">
    <property type="entry name" value="ABC_Transporter_SBP"/>
</dbReference>
<evidence type="ECO:0000259" key="2">
    <source>
        <dbReference type="PROSITE" id="PS50983"/>
    </source>
</evidence>
<dbReference type="EMBL" id="AP024480">
    <property type="protein sequence ID" value="BCS82165.1"/>
    <property type="molecule type" value="Genomic_DNA"/>
</dbReference>
<evidence type="ECO:0000313" key="3">
    <source>
        <dbReference type="EMBL" id="BCS82165.1"/>
    </source>
</evidence>
<sequence length="381" mass="43238">MYNIKNRKILFLNAKRLLALALAICFLSFLSTSIFKAFAKGEKASSKLIVTDLLGRKVEIENKKNKRLVAIGPGALRLVLYVNGTNNIVGVENAEKAWEEGSRTYIMAYPELKKLPVIGQGGADSSPDPEKLISVKPDVIFAASFLDKAQADSLQQKTRVPVVVLDYGTKLLFDENVYKSLRLIGKIVGKQQRAEDLINYMQRCKAFLNERTKNIPASKKPKVYVGGISFKGGHGFESTWGKYFPFLAINALNVADSANKEGWFMVEKEKILEWDPDIIFIDEANLELVKQDYKKNPEFYKSLSAFKNGRVYGQLPYNFYWTNIDTVLADTFWIAKVVFPDRFRDVDPVKRADEIYKFFLGKPLYSKMAKKFGGFVKIKLD</sequence>
<dbReference type="CDD" id="cd01147">
    <property type="entry name" value="HemV-2"/>
    <property type="match status" value="1"/>
</dbReference>
<dbReference type="Pfam" id="PF01497">
    <property type="entry name" value="Peripla_BP_2"/>
    <property type="match status" value="1"/>
</dbReference>
<comment type="similarity">
    <text evidence="1">Belongs to the bacterial solute-binding protein 8 family.</text>
</comment>
<dbReference type="InterPro" id="IPR002491">
    <property type="entry name" value="ABC_transptr_periplasmic_BD"/>
</dbReference>
<evidence type="ECO:0000313" key="4">
    <source>
        <dbReference type="Proteomes" id="UP000663623"/>
    </source>
</evidence>